<organism evidence="1 2">
    <name type="scientific">Pseudoroseicyclus aestuarii</name>
    <dbReference type="NCBI Taxonomy" id="1795041"/>
    <lineage>
        <taxon>Bacteria</taxon>
        <taxon>Pseudomonadati</taxon>
        <taxon>Pseudomonadota</taxon>
        <taxon>Alphaproteobacteria</taxon>
        <taxon>Rhodobacterales</taxon>
        <taxon>Paracoccaceae</taxon>
        <taxon>Pseudoroseicyclus</taxon>
    </lineage>
</organism>
<keyword evidence="2" id="KW-1185">Reference proteome</keyword>
<protein>
    <recommendedName>
        <fullName evidence="3">Secreted PhoX family phosphatase</fullName>
    </recommendedName>
</protein>
<dbReference type="PANTHER" id="PTHR35399">
    <property type="entry name" value="SLR8030 PROTEIN"/>
    <property type="match status" value="1"/>
</dbReference>
<dbReference type="PANTHER" id="PTHR35399:SF4">
    <property type="entry name" value="MEMBRANE PROTEIN"/>
    <property type="match status" value="1"/>
</dbReference>
<dbReference type="InterPro" id="IPR019546">
    <property type="entry name" value="TAT_signal_bac_arc"/>
</dbReference>
<dbReference type="PROSITE" id="PS51318">
    <property type="entry name" value="TAT"/>
    <property type="match status" value="1"/>
</dbReference>
<evidence type="ECO:0000313" key="2">
    <source>
        <dbReference type="Proteomes" id="UP000248311"/>
    </source>
</evidence>
<proteinExistence type="predicted"/>
<evidence type="ECO:0000313" key="1">
    <source>
        <dbReference type="EMBL" id="PYE83970.1"/>
    </source>
</evidence>
<dbReference type="SUPFAM" id="SSF63829">
    <property type="entry name" value="Calcium-dependent phosphotriesterase"/>
    <property type="match status" value="1"/>
</dbReference>
<comment type="caution">
    <text evidence="1">The sequence shown here is derived from an EMBL/GenBank/DDBJ whole genome shotgun (WGS) entry which is preliminary data.</text>
</comment>
<reference evidence="1 2" key="1">
    <citation type="submission" date="2018-06" db="EMBL/GenBank/DDBJ databases">
        <title>Genomic Encyclopedia of Type Strains, Phase III (KMG-III): the genomes of soil and plant-associated and newly described type strains.</title>
        <authorList>
            <person name="Whitman W."/>
        </authorList>
    </citation>
    <scope>NUCLEOTIDE SEQUENCE [LARGE SCALE GENOMIC DNA]</scope>
    <source>
        <strain evidence="1 2">CECT 9025</strain>
    </source>
</reference>
<dbReference type="EMBL" id="QJTE01000003">
    <property type="protein sequence ID" value="PYE83970.1"/>
    <property type="molecule type" value="Genomic_DNA"/>
</dbReference>
<name>A0A318SQ28_9RHOB</name>
<dbReference type="NCBIfam" id="TIGR01409">
    <property type="entry name" value="TAT_signal_seq"/>
    <property type="match status" value="1"/>
</dbReference>
<dbReference type="Pfam" id="PF05787">
    <property type="entry name" value="PhoX"/>
    <property type="match status" value="2"/>
</dbReference>
<gene>
    <name evidence="1" type="ORF">DFP88_103332</name>
</gene>
<dbReference type="InterPro" id="IPR008557">
    <property type="entry name" value="PhoX"/>
</dbReference>
<sequence length="510" mass="54744">MTGFDQMNRRGFLKGTTGALLAAPLGGLYVRQAMAQGRMMPIASPYGPVRPVADRTTGLELLQLPEGFSYQSFGWAGDPMDDGNPTPFEHDGMGVVGSRMVDGEQEITLIRNHESTVRPMAGLIRAPGLYDTATLSDDGETGQAAGGTTTLVYRGDQWVSARPSIGGTINNCAGGVTPWGTWLTCEEDKADFTEDGGLPHGYVFEVSADPAETTGQPIKDMGRMDHEAVALDPATGSLYLTEDDRNQAGLYKFVPVNTDQRYGALAEGGALFMAKVVGEEGADLLDPAIGDSHRIEWVAIEDPDLPPQPFTEAPFEEGNMASGPFKQGRDLGALRFSRLEGIWYSDTEKLFYIVDTSAGRGEDDGEPNVIGRGEGAVWTYDPASETLACIWKSDNPVAGNNPDNITVSPRGGVLLCEDGGGVEDEFGMGERLLGLTPQGETYVFAKNNITLDSERLERAAKNPAFIEAGDHRENEWAGATFDPTGRVLFVNIQTPGITFAITGPWDKGML</sequence>
<dbReference type="RefSeq" id="WP_110814516.1">
    <property type="nucleotide sequence ID" value="NZ_QJTE01000003.1"/>
</dbReference>
<evidence type="ECO:0008006" key="3">
    <source>
        <dbReference type="Google" id="ProtNLM"/>
    </source>
</evidence>
<dbReference type="Proteomes" id="UP000248311">
    <property type="component" value="Unassembled WGS sequence"/>
</dbReference>
<dbReference type="AlphaFoldDB" id="A0A318SQ28"/>
<dbReference type="InterPro" id="IPR006311">
    <property type="entry name" value="TAT_signal"/>
</dbReference>
<dbReference type="OrthoDB" id="9801383at2"/>
<accession>A0A318SQ28</accession>